<accession>A0A1Y1V596</accession>
<keyword evidence="2" id="KW-1185">Reference proteome</keyword>
<dbReference type="Proteomes" id="UP000193719">
    <property type="component" value="Unassembled WGS sequence"/>
</dbReference>
<dbReference type="OrthoDB" id="2181368at2759"/>
<protein>
    <submittedName>
        <fullName evidence="1">Uncharacterized protein</fullName>
    </submittedName>
</protein>
<proteinExistence type="predicted"/>
<gene>
    <name evidence="1" type="ORF">BCR36DRAFT_584685</name>
</gene>
<dbReference type="EMBL" id="MCFH01000030">
    <property type="protein sequence ID" value="ORX47590.1"/>
    <property type="molecule type" value="Genomic_DNA"/>
</dbReference>
<reference evidence="1 2" key="1">
    <citation type="submission" date="2016-08" db="EMBL/GenBank/DDBJ databases">
        <title>Genomes of anaerobic fungi encode conserved fungal cellulosomes for biomass hydrolysis.</title>
        <authorList>
            <consortium name="DOE Joint Genome Institute"/>
            <person name="Haitjema C.H."/>
            <person name="Gilmore S.P."/>
            <person name="Henske J.K."/>
            <person name="Solomon K.V."/>
            <person name="De Groot R."/>
            <person name="Kuo A."/>
            <person name="Mondo S.J."/>
            <person name="Salamov A.A."/>
            <person name="Labutti K."/>
            <person name="Zhao Z."/>
            <person name="Chiniquy J."/>
            <person name="Barry K."/>
            <person name="Brewer H.M."/>
            <person name="Purvine S.O."/>
            <person name="Wright A.T."/>
            <person name="Boxma B."/>
            <person name="Van Alen T."/>
            <person name="Hackstein J.H."/>
            <person name="Baker S.E."/>
            <person name="Grigoriev I.V."/>
            <person name="O'Malley M.A."/>
        </authorList>
    </citation>
    <scope>NUCLEOTIDE SEQUENCE [LARGE SCALE GENOMIC DNA]</scope>
    <source>
        <strain evidence="2">finn</strain>
    </source>
</reference>
<evidence type="ECO:0000313" key="2">
    <source>
        <dbReference type="Proteomes" id="UP000193719"/>
    </source>
</evidence>
<dbReference type="AlphaFoldDB" id="A0A1Y1V596"/>
<evidence type="ECO:0000313" key="1">
    <source>
        <dbReference type="EMBL" id="ORX47590.1"/>
    </source>
</evidence>
<sequence length="417" mass="50544">MIEDKDLKKIFIESTTNYIFTFEEYELNRNPDCCYVKNKSIKNKRKGNNYAYAEHLTNIYRRFNVYRKIFKEIKINGDNNEEGFIKFVPVQEYNNNSNFLFKAMSNDKDLYIVSITGFSKRCKRVCDMKKEMRIKNIELKFDVFNITEFGNEMTKDSKYSISEFKLNKKIGMEEHKHNRIYCFISISKNDFKAKKLEIPFIISDFFSFVSTKKLYKRNHSIIDFNLMDFMLCKENDIQYYMDSLFKEYNNHYESPRFKEYFLFRLNFYESSKSYSNKRKNEINSINFKERENLTIDYLNKKNKKKNNNAEYKNYTDFIDFLDKNIEKKSNKEELNTYPKTNVFIPFNPLREKGKLDGSFNIDKNLYLQNRLIESQNQVLYNALNTLNNIYQTNKRFNIRKDINDNNDNNNTNNYYNH</sequence>
<comment type="caution">
    <text evidence="1">The sequence shown here is derived from an EMBL/GenBank/DDBJ whole genome shotgun (WGS) entry which is preliminary data.</text>
</comment>
<reference evidence="1 2" key="2">
    <citation type="submission" date="2016-08" db="EMBL/GenBank/DDBJ databases">
        <title>Pervasive Adenine N6-methylation of Active Genes in Fungi.</title>
        <authorList>
            <consortium name="DOE Joint Genome Institute"/>
            <person name="Mondo S.J."/>
            <person name="Dannebaum R.O."/>
            <person name="Kuo R.C."/>
            <person name="Labutti K."/>
            <person name="Haridas S."/>
            <person name="Kuo A."/>
            <person name="Salamov A."/>
            <person name="Ahrendt S.R."/>
            <person name="Lipzen A."/>
            <person name="Sullivan W."/>
            <person name="Andreopoulos W.B."/>
            <person name="Clum A."/>
            <person name="Lindquist E."/>
            <person name="Daum C."/>
            <person name="Ramamoorthy G.K."/>
            <person name="Gryganskyi A."/>
            <person name="Culley D."/>
            <person name="Magnuson J.K."/>
            <person name="James T.Y."/>
            <person name="O'Malley M.A."/>
            <person name="Stajich J.E."/>
            <person name="Spatafora J.W."/>
            <person name="Visel A."/>
            <person name="Grigoriev I.V."/>
        </authorList>
    </citation>
    <scope>NUCLEOTIDE SEQUENCE [LARGE SCALE GENOMIC DNA]</scope>
    <source>
        <strain evidence="2">finn</strain>
    </source>
</reference>
<organism evidence="1 2">
    <name type="scientific">Piromyces finnis</name>
    <dbReference type="NCBI Taxonomy" id="1754191"/>
    <lineage>
        <taxon>Eukaryota</taxon>
        <taxon>Fungi</taxon>
        <taxon>Fungi incertae sedis</taxon>
        <taxon>Chytridiomycota</taxon>
        <taxon>Chytridiomycota incertae sedis</taxon>
        <taxon>Neocallimastigomycetes</taxon>
        <taxon>Neocallimastigales</taxon>
        <taxon>Neocallimastigaceae</taxon>
        <taxon>Piromyces</taxon>
    </lineage>
</organism>
<name>A0A1Y1V596_9FUNG</name>